<reference evidence="2 3" key="1">
    <citation type="journal article" date="2018" name="Cell">
        <title>The Chara Genome: Secondary Complexity and Implications for Plant Terrestrialization.</title>
        <authorList>
            <person name="Nishiyama T."/>
            <person name="Sakayama H."/>
            <person name="Vries J.D."/>
            <person name="Buschmann H."/>
            <person name="Saint-Marcoux D."/>
            <person name="Ullrich K.K."/>
            <person name="Haas F.B."/>
            <person name="Vanderstraeten L."/>
            <person name="Becker D."/>
            <person name="Lang D."/>
            <person name="Vosolsobe S."/>
            <person name="Rombauts S."/>
            <person name="Wilhelmsson P.K.I."/>
            <person name="Janitza P."/>
            <person name="Kern R."/>
            <person name="Heyl A."/>
            <person name="Rumpler F."/>
            <person name="Villalobos L.I.A.C."/>
            <person name="Clay J.M."/>
            <person name="Skokan R."/>
            <person name="Toyoda A."/>
            <person name="Suzuki Y."/>
            <person name="Kagoshima H."/>
            <person name="Schijlen E."/>
            <person name="Tajeshwar N."/>
            <person name="Catarino B."/>
            <person name="Hetherington A.J."/>
            <person name="Saltykova A."/>
            <person name="Bonnot C."/>
            <person name="Breuninger H."/>
            <person name="Symeonidi A."/>
            <person name="Radhakrishnan G.V."/>
            <person name="Van Nieuwerburgh F."/>
            <person name="Deforce D."/>
            <person name="Chang C."/>
            <person name="Karol K.G."/>
            <person name="Hedrich R."/>
            <person name="Ulvskov P."/>
            <person name="Glockner G."/>
            <person name="Delwiche C.F."/>
            <person name="Petrasek J."/>
            <person name="Van de Peer Y."/>
            <person name="Friml J."/>
            <person name="Beilby M."/>
            <person name="Dolan L."/>
            <person name="Kohara Y."/>
            <person name="Sugano S."/>
            <person name="Fujiyama A."/>
            <person name="Delaux P.-M."/>
            <person name="Quint M."/>
            <person name="TheiBen G."/>
            <person name="Hagemann M."/>
            <person name="Harholt J."/>
            <person name="Dunand C."/>
            <person name="Zachgo S."/>
            <person name="Langdale J."/>
            <person name="Maumus F."/>
            <person name="Straeten D.V.D."/>
            <person name="Gould S.B."/>
            <person name="Rensing S.A."/>
        </authorList>
    </citation>
    <scope>NUCLEOTIDE SEQUENCE [LARGE SCALE GENOMIC DNA]</scope>
    <source>
        <strain evidence="2 3">S276</strain>
    </source>
</reference>
<dbReference type="EMBL" id="BFEA01000019">
    <property type="protein sequence ID" value="GBG61424.1"/>
    <property type="molecule type" value="Genomic_DNA"/>
</dbReference>
<keyword evidence="3" id="KW-1185">Reference proteome</keyword>
<evidence type="ECO:0000256" key="1">
    <source>
        <dbReference type="SAM" id="MobiDB-lite"/>
    </source>
</evidence>
<gene>
    <name evidence="2" type="ORF">CBR_g20455</name>
</gene>
<protein>
    <recommendedName>
        <fullName evidence="4">Reverse transcriptase domain-containing protein</fullName>
    </recommendedName>
</protein>
<organism evidence="2 3">
    <name type="scientific">Chara braunii</name>
    <name type="common">Braun's stonewort</name>
    <dbReference type="NCBI Taxonomy" id="69332"/>
    <lineage>
        <taxon>Eukaryota</taxon>
        <taxon>Viridiplantae</taxon>
        <taxon>Streptophyta</taxon>
        <taxon>Charophyceae</taxon>
        <taxon>Charales</taxon>
        <taxon>Characeae</taxon>
        <taxon>Chara</taxon>
    </lineage>
</organism>
<accession>A0A388JUE6</accession>
<evidence type="ECO:0008006" key="4">
    <source>
        <dbReference type="Google" id="ProtNLM"/>
    </source>
</evidence>
<dbReference type="Gramene" id="GBG61424">
    <property type="protein sequence ID" value="GBG61424"/>
    <property type="gene ID" value="CBR_g20455"/>
</dbReference>
<dbReference type="Proteomes" id="UP000265515">
    <property type="component" value="Unassembled WGS sequence"/>
</dbReference>
<evidence type="ECO:0000313" key="2">
    <source>
        <dbReference type="EMBL" id="GBG61424.1"/>
    </source>
</evidence>
<feature type="region of interest" description="Disordered" evidence="1">
    <location>
        <begin position="27"/>
        <end position="82"/>
    </location>
</feature>
<evidence type="ECO:0000313" key="3">
    <source>
        <dbReference type="Proteomes" id="UP000265515"/>
    </source>
</evidence>
<name>A0A388JUE6_CHABU</name>
<sequence>MEANLGPLLEFARKASGKKKVVLLSDDKTAQASSGSETEKLRKKGGRLTISEKRKRGPKPVFEDNPPMITPSKRTPRTKAKEGVTVGRVTWSRNKIKTKLSPFIEKLRSPGKADALAKLRFRNQAMEEIRGLDAQELQLICKNEGVCYNGKVKAIFNIASHRTRVAFGEIEGVEQSESGDFEDEESTTSEDVGSKLNLSDVARVKSELEGFVLTPLDRNFTETLALCPAVYHAAMMDTFVLSPGYQIVPHPVGEVLREMREDLHHDGLECFALWDGKRKVAISYVLLKHKDIARYRPICPTFSEPLVRTGRLVSKALKRLSHLLFKLPIDEHFNLHAVSYLASKLQRINNKIDQLNPTGLVRSVVYDIKEMFSRLPHSEIVEAVDWLIRYYREKGEFFVRVNTRGRAATFGLTTGGDHWKALKLDDVLKFVKFDLKHTFTLATGVLLRQTVGILMGKSTRPPLACILCAFYEMRFCRSLRNLRRNVFGLRLIDDVVLLSASLELRTYKAIL</sequence>
<proteinExistence type="predicted"/>
<comment type="caution">
    <text evidence="2">The sequence shown here is derived from an EMBL/GenBank/DDBJ whole genome shotgun (WGS) entry which is preliminary data.</text>
</comment>
<dbReference type="AlphaFoldDB" id="A0A388JUE6"/>